<proteinExistence type="inferred from homology"/>
<keyword evidence="5" id="KW-0472">Membrane</keyword>
<evidence type="ECO:0000313" key="7">
    <source>
        <dbReference type="Proteomes" id="UP000424462"/>
    </source>
</evidence>
<comment type="similarity">
    <text evidence="2">Belongs to the TMEM86 family.</text>
</comment>
<sequence>METHVSGVLAVFRRRTEEGIQALRHSLLRATREPERAGYLLAADLNTWTPLLGQERLKRLAKPMLMPLLSGRVLRSPASAAEKSVALLGLAGGCFGDVILLQPGKLPQGALGFGINHLAYLWLLWQRGARPSTTRIMVRAVPLAMAVGLVARKRPRLVPVAAGYGSLLAAVSALGDDPALLRESIPTLGLGHGGNLFLLSDALLIGRELLLGREGWPAKLADAGVMGTYTIAQMLLVDGLFPDGK</sequence>
<evidence type="ECO:0000313" key="6">
    <source>
        <dbReference type="EMBL" id="QGU06295.1"/>
    </source>
</evidence>
<evidence type="ECO:0000256" key="4">
    <source>
        <dbReference type="ARBA" id="ARBA00022989"/>
    </source>
</evidence>
<keyword evidence="4" id="KW-1133">Transmembrane helix</keyword>
<keyword evidence="3" id="KW-0812">Transmembrane</keyword>
<dbReference type="InterPro" id="IPR012506">
    <property type="entry name" value="TMEM86B-like"/>
</dbReference>
<gene>
    <name evidence="6" type="ORF">COCCU_01675</name>
</gene>
<organism evidence="6 7">
    <name type="scientific">Corynebacterium occultum</name>
    <dbReference type="NCBI Taxonomy" id="2675219"/>
    <lineage>
        <taxon>Bacteria</taxon>
        <taxon>Bacillati</taxon>
        <taxon>Actinomycetota</taxon>
        <taxon>Actinomycetes</taxon>
        <taxon>Mycobacteriales</taxon>
        <taxon>Corynebacteriaceae</taxon>
        <taxon>Corynebacterium</taxon>
    </lineage>
</organism>
<dbReference type="PANTHER" id="PTHR31885">
    <property type="entry name" value="GH04784P"/>
    <property type="match status" value="1"/>
</dbReference>
<evidence type="ECO:0000256" key="1">
    <source>
        <dbReference type="ARBA" id="ARBA00004141"/>
    </source>
</evidence>
<evidence type="ECO:0000256" key="5">
    <source>
        <dbReference type="ARBA" id="ARBA00023136"/>
    </source>
</evidence>
<name>A0A6B8W4G3_9CORY</name>
<reference evidence="6 7" key="1">
    <citation type="submission" date="2019-11" db="EMBL/GenBank/DDBJ databases">
        <title>Complete genome sequence of Corynebacterium kalinowskii 1959, a novel Corynebacterium species isolated from soil of a small paddock in Vilsendorf, Germany.</title>
        <authorList>
            <person name="Schaffert L."/>
            <person name="Ruwe M."/>
            <person name="Milse J."/>
            <person name="Hanuschka K."/>
            <person name="Ortseifen V."/>
            <person name="Droste J."/>
            <person name="Brandt D."/>
            <person name="Schlueter L."/>
            <person name="Kutter Y."/>
            <person name="Vinke S."/>
            <person name="Viehoefer P."/>
            <person name="Jacob L."/>
            <person name="Luebke N.-C."/>
            <person name="Schulte-Berndt E."/>
            <person name="Hain C."/>
            <person name="Linder M."/>
            <person name="Schmidt P."/>
            <person name="Wollenschlaeger L."/>
            <person name="Luttermann T."/>
            <person name="Thieme E."/>
            <person name="Hassa J."/>
            <person name="Haak M."/>
            <person name="Wittchen M."/>
            <person name="Mentz A."/>
            <person name="Persicke M."/>
            <person name="Busche T."/>
            <person name="Ruckert C."/>
        </authorList>
    </citation>
    <scope>NUCLEOTIDE SEQUENCE [LARGE SCALE GENOMIC DNA]</scope>
    <source>
        <strain evidence="6 7">2039</strain>
    </source>
</reference>
<dbReference type="GO" id="GO:0016020">
    <property type="term" value="C:membrane"/>
    <property type="evidence" value="ECO:0007669"/>
    <property type="project" value="UniProtKB-SubCell"/>
</dbReference>
<keyword evidence="7" id="KW-1185">Reference proteome</keyword>
<dbReference type="EMBL" id="CP046455">
    <property type="protein sequence ID" value="QGU06295.1"/>
    <property type="molecule type" value="Genomic_DNA"/>
</dbReference>
<dbReference type="AlphaFoldDB" id="A0A6B8W4G3"/>
<dbReference type="Pfam" id="PF07947">
    <property type="entry name" value="YhhN"/>
    <property type="match status" value="1"/>
</dbReference>
<dbReference type="PANTHER" id="PTHR31885:SF6">
    <property type="entry name" value="GH04784P"/>
    <property type="match status" value="1"/>
</dbReference>
<evidence type="ECO:0000256" key="2">
    <source>
        <dbReference type="ARBA" id="ARBA00007375"/>
    </source>
</evidence>
<accession>A0A6B8W4G3</accession>
<comment type="subcellular location">
    <subcellularLocation>
        <location evidence="1">Membrane</location>
        <topology evidence="1">Multi-pass membrane protein</topology>
    </subcellularLocation>
</comment>
<dbReference type="KEGG" id="cok:COCCU_01675"/>
<dbReference type="Proteomes" id="UP000424462">
    <property type="component" value="Chromosome"/>
</dbReference>
<protein>
    <submittedName>
        <fullName evidence="6">YhhN-like protein</fullName>
    </submittedName>
</protein>
<dbReference type="GO" id="GO:0016787">
    <property type="term" value="F:hydrolase activity"/>
    <property type="evidence" value="ECO:0007669"/>
    <property type="project" value="TreeGrafter"/>
</dbReference>
<evidence type="ECO:0000256" key="3">
    <source>
        <dbReference type="ARBA" id="ARBA00022692"/>
    </source>
</evidence>